<evidence type="ECO:0000256" key="3">
    <source>
        <dbReference type="ARBA" id="ARBA00022692"/>
    </source>
</evidence>
<feature type="transmembrane region" description="Helical" evidence="6">
    <location>
        <begin position="70"/>
        <end position="93"/>
    </location>
</feature>
<dbReference type="Proteomes" id="UP000192277">
    <property type="component" value="Unassembled WGS sequence"/>
</dbReference>
<keyword evidence="8" id="KW-1185">Reference proteome</keyword>
<evidence type="ECO:0000256" key="6">
    <source>
        <dbReference type="SAM" id="Phobius"/>
    </source>
</evidence>
<reference evidence="7 8" key="1">
    <citation type="submission" date="2016-04" db="EMBL/GenBank/DDBJ databases">
        <authorList>
            <person name="Chen L."/>
            <person name="Zhuang W."/>
            <person name="Wang G."/>
        </authorList>
    </citation>
    <scope>NUCLEOTIDE SEQUENCE [LARGE SCALE GENOMIC DNA]</scope>
    <source>
        <strain evidence="8">GR20</strain>
    </source>
</reference>
<sequence length="323" mass="36325">MTTDQITIIAFGSLLVLALAFDLGLLSKKGSHITIKKALWQTTFWVSLALVFFGFLWYENGHETAIKYLSAYLMEWSLSIDNIFVFILIFGFFKVKEKFYARVLLIGILMAILFRIIFIAIGIGLVQQFQWILYIFGAILVYTGITMFRTNHEEEAGDLEKNRVYKLLQRALPLTPSDGDGKWKITVNGKKFYTSLFVVVIMLATTDIVFALDSIPAVFAIAPKDPLVIYTSNIFAVLGLRSLFFLLKGAANKFGNLQQGIAIVLVFIGVKMLIEYFHIEIPVYVSLLVIVVCIAASMVYSVAVSNRTQENKDNDAGADREIH</sequence>
<organism evidence="7 8">
    <name type="scientific">Niastella koreensis</name>
    <dbReference type="NCBI Taxonomy" id="354356"/>
    <lineage>
        <taxon>Bacteria</taxon>
        <taxon>Pseudomonadati</taxon>
        <taxon>Bacteroidota</taxon>
        <taxon>Chitinophagia</taxon>
        <taxon>Chitinophagales</taxon>
        <taxon>Chitinophagaceae</taxon>
        <taxon>Niastella</taxon>
    </lineage>
</organism>
<dbReference type="EMBL" id="LWBO01000012">
    <property type="protein sequence ID" value="OQP48570.1"/>
    <property type="molecule type" value="Genomic_DNA"/>
</dbReference>
<evidence type="ECO:0000256" key="2">
    <source>
        <dbReference type="ARBA" id="ARBA00007511"/>
    </source>
</evidence>
<comment type="caution">
    <text evidence="7">The sequence shown here is derived from an EMBL/GenBank/DDBJ whole genome shotgun (WGS) entry which is preliminary data.</text>
</comment>
<dbReference type="InterPro" id="IPR005496">
    <property type="entry name" value="Integral_membrane_TerC"/>
</dbReference>
<accession>A0ABX3NX34</accession>
<keyword evidence="4 6" id="KW-1133">Transmembrane helix</keyword>
<dbReference type="PANTHER" id="PTHR30238">
    <property type="entry name" value="MEMBRANE BOUND PREDICTED REDOX MODULATOR"/>
    <property type="match status" value="1"/>
</dbReference>
<feature type="transmembrane region" description="Helical" evidence="6">
    <location>
        <begin position="259"/>
        <end position="277"/>
    </location>
</feature>
<keyword evidence="3 6" id="KW-0812">Transmembrane</keyword>
<dbReference type="NCBIfam" id="TIGR03718">
    <property type="entry name" value="R_switched_Alx"/>
    <property type="match status" value="1"/>
</dbReference>
<feature type="transmembrane region" description="Helical" evidence="6">
    <location>
        <begin position="283"/>
        <end position="303"/>
    </location>
</feature>
<dbReference type="InterPro" id="IPR022369">
    <property type="entry name" value="Integral_membrane_TerC_rswitch"/>
</dbReference>
<evidence type="ECO:0000313" key="8">
    <source>
        <dbReference type="Proteomes" id="UP000192277"/>
    </source>
</evidence>
<comment type="subcellular location">
    <subcellularLocation>
        <location evidence="1">Membrane</location>
        <topology evidence="1">Multi-pass membrane protein</topology>
    </subcellularLocation>
</comment>
<dbReference type="Pfam" id="PF03741">
    <property type="entry name" value="TerC"/>
    <property type="match status" value="1"/>
</dbReference>
<feature type="transmembrane region" description="Helical" evidence="6">
    <location>
        <begin position="131"/>
        <end position="148"/>
    </location>
</feature>
<feature type="transmembrane region" description="Helical" evidence="6">
    <location>
        <begin position="6"/>
        <end position="26"/>
    </location>
</feature>
<feature type="transmembrane region" description="Helical" evidence="6">
    <location>
        <begin position="100"/>
        <end position="125"/>
    </location>
</feature>
<dbReference type="PANTHER" id="PTHR30238:SF0">
    <property type="entry name" value="THYLAKOID MEMBRANE PROTEIN TERC, CHLOROPLASTIC"/>
    <property type="match status" value="1"/>
</dbReference>
<evidence type="ECO:0000256" key="5">
    <source>
        <dbReference type="ARBA" id="ARBA00023136"/>
    </source>
</evidence>
<proteinExistence type="inferred from homology"/>
<evidence type="ECO:0000256" key="1">
    <source>
        <dbReference type="ARBA" id="ARBA00004141"/>
    </source>
</evidence>
<feature type="transmembrane region" description="Helical" evidence="6">
    <location>
        <begin position="192"/>
        <end position="221"/>
    </location>
</feature>
<keyword evidence="5 6" id="KW-0472">Membrane</keyword>
<feature type="transmembrane region" description="Helical" evidence="6">
    <location>
        <begin position="38"/>
        <end position="58"/>
    </location>
</feature>
<protein>
    <submittedName>
        <fullName evidence="7">Tellurium resistance protein TerC</fullName>
    </submittedName>
</protein>
<gene>
    <name evidence="7" type="ORF">A4D02_07625</name>
</gene>
<name>A0ABX3NX34_9BACT</name>
<evidence type="ECO:0000256" key="4">
    <source>
        <dbReference type="ARBA" id="ARBA00022989"/>
    </source>
</evidence>
<evidence type="ECO:0000313" key="7">
    <source>
        <dbReference type="EMBL" id="OQP48570.1"/>
    </source>
</evidence>
<comment type="similarity">
    <text evidence="2">Belongs to the TerC family.</text>
</comment>
<feature type="transmembrane region" description="Helical" evidence="6">
    <location>
        <begin position="227"/>
        <end position="247"/>
    </location>
</feature>